<dbReference type="HOGENOM" id="CLU_1938944_0_0_1"/>
<keyword evidence="5" id="KW-1185">Reference proteome</keyword>
<dbReference type="STRING" id="765440.A0A0C3FLW4"/>
<dbReference type="InterPro" id="IPR017998">
    <property type="entry name" value="Chaperone_TCP-1"/>
</dbReference>
<dbReference type="InterPro" id="IPR002423">
    <property type="entry name" value="Cpn60/GroEL/TCP-1"/>
</dbReference>
<evidence type="ECO:0000313" key="5">
    <source>
        <dbReference type="Proteomes" id="UP000054166"/>
    </source>
</evidence>
<evidence type="ECO:0000256" key="1">
    <source>
        <dbReference type="ARBA" id="ARBA00022741"/>
    </source>
</evidence>
<dbReference type="Gene3D" id="3.50.7.10">
    <property type="entry name" value="GroEL"/>
    <property type="match status" value="1"/>
</dbReference>
<reference evidence="4 5" key="1">
    <citation type="submission" date="2014-04" db="EMBL/GenBank/DDBJ databases">
        <authorList>
            <consortium name="DOE Joint Genome Institute"/>
            <person name="Kuo A."/>
            <person name="Tarkka M."/>
            <person name="Buscot F."/>
            <person name="Kohler A."/>
            <person name="Nagy L.G."/>
            <person name="Floudas D."/>
            <person name="Copeland A."/>
            <person name="Barry K.W."/>
            <person name="Cichocki N."/>
            <person name="Veneault-Fourrey C."/>
            <person name="LaButti K."/>
            <person name="Lindquist E.A."/>
            <person name="Lipzen A."/>
            <person name="Lundell T."/>
            <person name="Morin E."/>
            <person name="Murat C."/>
            <person name="Sun H."/>
            <person name="Tunlid A."/>
            <person name="Henrissat B."/>
            <person name="Grigoriev I.V."/>
            <person name="Hibbett D.S."/>
            <person name="Martin F."/>
            <person name="Nordberg H.P."/>
            <person name="Cantor M.N."/>
            <person name="Hua S.X."/>
        </authorList>
    </citation>
    <scope>NUCLEOTIDE SEQUENCE [LARGE SCALE GENOMIC DNA]</scope>
    <source>
        <strain evidence="4 5">F 1598</strain>
    </source>
</reference>
<evidence type="ECO:0000256" key="2">
    <source>
        <dbReference type="ARBA" id="ARBA00022840"/>
    </source>
</evidence>
<proteinExistence type="predicted"/>
<keyword evidence="2" id="KW-0067">ATP-binding</keyword>
<protein>
    <submittedName>
        <fullName evidence="4">Uncharacterized protein</fullName>
    </submittedName>
</protein>
<evidence type="ECO:0000256" key="3">
    <source>
        <dbReference type="ARBA" id="ARBA00023186"/>
    </source>
</evidence>
<dbReference type="SUPFAM" id="SSF52029">
    <property type="entry name" value="GroEL apical domain-like"/>
    <property type="match status" value="1"/>
</dbReference>
<keyword evidence="1" id="KW-0547">Nucleotide-binding</keyword>
<evidence type="ECO:0000313" key="4">
    <source>
        <dbReference type="EMBL" id="KIM80699.1"/>
    </source>
</evidence>
<keyword evidence="3" id="KW-0143">Chaperone</keyword>
<dbReference type="GO" id="GO:0005524">
    <property type="term" value="F:ATP binding"/>
    <property type="evidence" value="ECO:0007669"/>
    <property type="project" value="UniProtKB-KW"/>
</dbReference>
<dbReference type="InterPro" id="IPR027410">
    <property type="entry name" value="TCP-1-like_intermed_sf"/>
</dbReference>
<dbReference type="PANTHER" id="PTHR11353">
    <property type="entry name" value="CHAPERONIN"/>
    <property type="match status" value="1"/>
</dbReference>
<accession>A0A0C3FLW4</accession>
<dbReference type="EMBL" id="KN833003">
    <property type="protein sequence ID" value="KIM80699.1"/>
    <property type="molecule type" value="Genomic_DNA"/>
</dbReference>
<dbReference type="AlphaFoldDB" id="A0A0C3FLW4"/>
<dbReference type="OrthoDB" id="1734147at2759"/>
<sequence length="130" mass="14759">MAEAVLAVMPTREKGFNVDNVRVIKIMGDSLSESKVVRGMVFGRESDGMIKHATAAKVAVFTCALNVAQTETEGTMLIENADEMLNFTSGEEHLEKVRRFLTFFFLFLHLFFFFPKDRELTDNALHSFCR</sequence>
<organism evidence="4 5">
    <name type="scientific">Piloderma croceum (strain F 1598)</name>
    <dbReference type="NCBI Taxonomy" id="765440"/>
    <lineage>
        <taxon>Eukaryota</taxon>
        <taxon>Fungi</taxon>
        <taxon>Dikarya</taxon>
        <taxon>Basidiomycota</taxon>
        <taxon>Agaricomycotina</taxon>
        <taxon>Agaricomycetes</taxon>
        <taxon>Agaricomycetidae</taxon>
        <taxon>Atheliales</taxon>
        <taxon>Atheliaceae</taxon>
        <taxon>Piloderma</taxon>
    </lineage>
</organism>
<dbReference type="GO" id="GO:0140662">
    <property type="term" value="F:ATP-dependent protein folding chaperone"/>
    <property type="evidence" value="ECO:0007669"/>
    <property type="project" value="InterPro"/>
</dbReference>
<gene>
    <name evidence="4" type="ORF">PILCRDRAFT_529470</name>
</gene>
<dbReference type="Proteomes" id="UP000054166">
    <property type="component" value="Unassembled WGS sequence"/>
</dbReference>
<name>A0A0C3FLW4_PILCF</name>
<dbReference type="InParanoid" id="A0A0C3FLW4"/>
<reference evidence="5" key="2">
    <citation type="submission" date="2015-01" db="EMBL/GenBank/DDBJ databases">
        <title>Evolutionary Origins and Diversification of the Mycorrhizal Mutualists.</title>
        <authorList>
            <consortium name="DOE Joint Genome Institute"/>
            <consortium name="Mycorrhizal Genomics Consortium"/>
            <person name="Kohler A."/>
            <person name="Kuo A."/>
            <person name="Nagy L.G."/>
            <person name="Floudas D."/>
            <person name="Copeland A."/>
            <person name="Barry K.W."/>
            <person name="Cichocki N."/>
            <person name="Veneault-Fourrey C."/>
            <person name="LaButti K."/>
            <person name="Lindquist E.A."/>
            <person name="Lipzen A."/>
            <person name="Lundell T."/>
            <person name="Morin E."/>
            <person name="Murat C."/>
            <person name="Riley R."/>
            <person name="Ohm R."/>
            <person name="Sun H."/>
            <person name="Tunlid A."/>
            <person name="Henrissat B."/>
            <person name="Grigoriev I.V."/>
            <person name="Hibbett D.S."/>
            <person name="Martin F."/>
        </authorList>
    </citation>
    <scope>NUCLEOTIDE SEQUENCE [LARGE SCALE GENOMIC DNA]</scope>
    <source>
        <strain evidence="5">F 1598</strain>
    </source>
</reference>
<dbReference type="Pfam" id="PF00118">
    <property type="entry name" value="Cpn60_TCP1"/>
    <property type="match status" value="1"/>
</dbReference>
<dbReference type="InterPro" id="IPR027409">
    <property type="entry name" value="GroEL-like_apical_dom_sf"/>
</dbReference>
<dbReference type="Gene3D" id="3.30.260.10">
    <property type="entry name" value="TCP-1-like chaperonin intermediate domain"/>
    <property type="match status" value="1"/>
</dbReference>
<dbReference type="SUPFAM" id="SSF54849">
    <property type="entry name" value="GroEL-intermediate domain like"/>
    <property type="match status" value="1"/>
</dbReference>